<proteinExistence type="predicted"/>
<evidence type="ECO:0000313" key="2">
    <source>
        <dbReference type="EMBL" id="EGZ10591.1"/>
    </source>
</evidence>
<name>G5A0V9_PHYSP</name>
<dbReference type="Proteomes" id="UP000002640">
    <property type="component" value="Unassembled WGS sequence"/>
</dbReference>
<dbReference type="InParanoid" id="G5A0V9"/>
<evidence type="ECO:0000256" key="1">
    <source>
        <dbReference type="SAM" id="Phobius"/>
    </source>
</evidence>
<feature type="transmembrane region" description="Helical" evidence="1">
    <location>
        <begin position="158"/>
        <end position="179"/>
    </location>
</feature>
<keyword evidence="1" id="KW-0812">Transmembrane</keyword>
<protein>
    <submittedName>
        <fullName evidence="2">Uncharacterized protein</fullName>
    </submittedName>
</protein>
<feature type="non-terminal residue" evidence="2">
    <location>
        <position position="1"/>
    </location>
</feature>
<dbReference type="KEGG" id="psoj:PHYSODRAFT_390193"/>
<accession>G5A0V9</accession>
<feature type="transmembrane region" description="Helical" evidence="1">
    <location>
        <begin position="239"/>
        <end position="257"/>
    </location>
</feature>
<dbReference type="RefSeq" id="XP_009533336.1">
    <property type="nucleotide sequence ID" value="XM_009535041.1"/>
</dbReference>
<dbReference type="EMBL" id="JH159158">
    <property type="protein sequence ID" value="EGZ10591.1"/>
    <property type="molecule type" value="Genomic_DNA"/>
</dbReference>
<feature type="transmembrane region" description="Helical" evidence="1">
    <location>
        <begin position="58"/>
        <end position="76"/>
    </location>
</feature>
<keyword evidence="3" id="KW-1185">Reference proteome</keyword>
<keyword evidence="1" id="KW-1133">Transmembrane helix</keyword>
<feature type="transmembrane region" description="Helical" evidence="1">
    <location>
        <begin position="119"/>
        <end position="138"/>
    </location>
</feature>
<dbReference type="GeneID" id="20651069"/>
<feature type="transmembrane region" description="Helical" evidence="1">
    <location>
        <begin position="20"/>
        <end position="38"/>
    </location>
</feature>
<organism evidence="2 3">
    <name type="scientific">Phytophthora sojae (strain P6497)</name>
    <name type="common">Soybean stem and root rot agent</name>
    <name type="synonym">Phytophthora megasperma f. sp. glycines</name>
    <dbReference type="NCBI Taxonomy" id="1094619"/>
    <lineage>
        <taxon>Eukaryota</taxon>
        <taxon>Sar</taxon>
        <taxon>Stramenopiles</taxon>
        <taxon>Oomycota</taxon>
        <taxon>Peronosporomycetes</taxon>
        <taxon>Peronosporales</taxon>
        <taxon>Peronosporaceae</taxon>
        <taxon>Phytophthora</taxon>
    </lineage>
</organism>
<feature type="non-terminal residue" evidence="2">
    <location>
        <position position="272"/>
    </location>
</feature>
<reference evidence="2 3" key="1">
    <citation type="journal article" date="2006" name="Science">
        <title>Phytophthora genome sequences uncover evolutionary origins and mechanisms of pathogenesis.</title>
        <authorList>
            <person name="Tyler B.M."/>
            <person name="Tripathy S."/>
            <person name="Zhang X."/>
            <person name="Dehal P."/>
            <person name="Jiang R.H."/>
            <person name="Aerts A."/>
            <person name="Arredondo F.D."/>
            <person name="Baxter L."/>
            <person name="Bensasson D."/>
            <person name="Beynon J.L."/>
            <person name="Chapman J."/>
            <person name="Damasceno C.M."/>
            <person name="Dorrance A.E."/>
            <person name="Dou D."/>
            <person name="Dickerman A.W."/>
            <person name="Dubchak I.L."/>
            <person name="Garbelotto M."/>
            <person name="Gijzen M."/>
            <person name="Gordon S.G."/>
            <person name="Govers F."/>
            <person name="Grunwald N.J."/>
            <person name="Huang W."/>
            <person name="Ivors K.L."/>
            <person name="Jones R.W."/>
            <person name="Kamoun S."/>
            <person name="Krampis K."/>
            <person name="Lamour K.H."/>
            <person name="Lee M.K."/>
            <person name="McDonald W.H."/>
            <person name="Medina M."/>
            <person name="Meijer H.J."/>
            <person name="Nordberg E.K."/>
            <person name="Maclean D.J."/>
            <person name="Ospina-Giraldo M.D."/>
            <person name="Morris P.F."/>
            <person name="Phuntumart V."/>
            <person name="Putnam N.H."/>
            <person name="Rash S."/>
            <person name="Rose J.K."/>
            <person name="Sakihama Y."/>
            <person name="Salamov A.A."/>
            <person name="Savidor A."/>
            <person name="Scheuring C.F."/>
            <person name="Smith B.M."/>
            <person name="Sobral B.W."/>
            <person name="Terry A."/>
            <person name="Torto-Alalibo T.A."/>
            <person name="Win J."/>
            <person name="Xu Z."/>
            <person name="Zhang H."/>
            <person name="Grigoriev I.V."/>
            <person name="Rokhsar D.S."/>
            <person name="Boore J.L."/>
        </authorList>
    </citation>
    <scope>NUCLEOTIDE SEQUENCE [LARGE SCALE GENOMIC DNA]</scope>
    <source>
        <strain evidence="2 3">P6497</strain>
    </source>
</reference>
<gene>
    <name evidence="2" type="ORF">PHYSODRAFT_390193</name>
</gene>
<feature type="transmembrane region" description="Helical" evidence="1">
    <location>
        <begin position="88"/>
        <end position="113"/>
    </location>
</feature>
<dbReference type="OMA" id="ARHTMVF"/>
<evidence type="ECO:0000313" key="3">
    <source>
        <dbReference type="Proteomes" id="UP000002640"/>
    </source>
</evidence>
<keyword evidence="1" id="KW-0472">Membrane</keyword>
<dbReference type="AlphaFoldDB" id="G5A0V9"/>
<sequence>SVQRLRQLKTFTENSNRFRVLLSCILTPLPCVALATLIESVPLAPPEAGPYKNYVFWVRAWIVTGFVDYSMVMQMSQSLAKLKMQHSYIITIALVGSIFSFFSVFAVAVWIAFPVPFSMLVASPPSVLIILVGFGYMWGRRWWSDAGIRRDLARHTMVFMCQVALTFIYPLYIFGFTSLTGVSQLFYVLVLPLIKSLSKNWISYNLSHQNDIKPEVVIFNVEVFNALYVSAAVQKSTSLGTTVTLMLIDVLHFWFSMRGTLGVLRKVKALMT</sequence>